<accession>A0ABT7PR32</accession>
<evidence type="ECO:0000313" key="2">
    <source>
        <dbReference type="Proteomes" id="UP001239462"/>
    </source>
</evidence>
<proteinExistence type="predicted"/>
<name>A0ABT7PR32_9BACT</name>
<evidence type="ECO:0000313" key="1">
    <source>
        <dbReference type="EMBL" id="MDM4018969.1"/>
    </source>
</evidence>
<dbReference type="EMBL" id="JASZZN010000029">
    <property type="protein sequence ID" value="MDM4018969.1"/>
    <property type="molecule type" value="Genomic_DNA"/>
</dbReference>
<gene>
    <name evidence="1" type="ORF">QTN89_26180</name>
</gene>
<dbReference type="RefSeq" id="WP_230773872.1">
    <property type="nucleotide sequence ID" value="NZ_JAJMQV010000045.1"/>
</dbReference>
<dbReference type="Proteomes" id="UP001239462">
    <property type="component" value="Unassembled WGS sequence"/>
</dbReference>
<comment type="caution">
    <text evidence="1">The sequence shown here is derived from an EMBL/GenBank/DDBJ whole genome shotgun (WGS) entry which is preliminary data.</text>
</comment>
<keyword evidence="2" id="KW-1185">Reference proteome</keyword>
<organism evidence="1 2">
    <name type="scientific">Roseiconus lacunae</name>
    <dbReference type="NCBI Taxonomy" id="2605694"/>
    <lineage>
        <taxon>Bacteria</taxon>
        <taxon>Pseudomonadati</taxon>
        <taxon>Planctomycetota</taxon>
        <taxon>Planctomycetia</taxon>
        <taxon>Pirellulales</taxon>
        <taxon>Pirellulaceae</taxon>
        <taxon>Roseiconus</taxon>
    </lineage>
</organism>
<sequence>MSIEKRTIRGKPYVTQSVRMGDKVTKFHLGPYDDLAPQLLFRWRRLGNIEFQNSLEAFRSNQTLNREIARSLDLLQSFVERWKFVITYSTTRVHTRMKENMMNENVPDLEQLRIEIAKLPPSHRIVAISRRADNGCEASRTILDHLADQADGLAASMFDVIQFSKNQVIDAIAGESYSVQLAIKRLLKSEIEKLESQLAHADDPICQMFCRVVGVAWLDALRCTLEAARSTVAAADQLKLQTQADRACRRFASLADEYRKFREAICKK</sequence>
<reference evidence="1 2" key="1">
    <citation type="submission" date="2023-06" db="EMBL/GenBank/DDBJ databases">
        <title>Roseiconus lacunae JC819 isolated from Gulf of Mannar region, Tamil Nadu.</title>
        <authorList>
            <person name="Pk S."/>
            <person name="Ch S."/>
            <person name="Ch V.R."/>
        </authorList>
    </citation>
    <scope>NUCLEOTIDE SEQUENCE [LARGE SCALE GENOMIC DNA]</scope>
    <source>
        <strain evidence="1 2">JC819</strain>
    </source>
</reference>
<protein>
    <submittedName>
        <fullName evidence="1">Uncharacterized protein</fullName>
    </submittedName>
</protein>